<evidence type="ECO:0000256" key="1">
    <source>
        <dbReference type="SAM" id="MobiDB-lite"/>
    </source>
</evidence>
<name>A0A1Q9F6P0_SYMMI</name>
<reference evidence="2 3" key="1">
    <citation type="submission" date="2016-02" db="EMBL/GenBank/DDBJ databases">
        <title>Genome analysis of coral dinoflagellate symbionts highlights evolutionary adaptations to a symbiotic lifestyle.</title>
        <authorList>
            <person name="Aranda M."/>
            <person name="Li Y."/>
            <person name="Liew Y.J."/>
            <person name="Baumgarten S."/>
            <person name="Simakov O."/>
            <person name="Wilson M."/>
            <person name="Piel J."/>
            <person name="Ashoor H."/>
            <person name="Bougouffa S."/>
            <person name="Bajic V.B."/>
            <person name="Ryu T."/>
            <person name="Ravasi T."/>
            <person name="Bayer T."/>
            <person name="Micklem G."/>
            <person name="Kim H."/>
            <person name="Bhak J."/>
            <person name="Lajeunesse T.C."/>
            <person name="Voolstra C.R."/>
        </authorList>
    </citation>
    <scope>NUCLEOTIDE SEQUENCE [LARGE SCALE GENOMIC DNA]</scope>
    <source>
        <strain evidence="2 3">CCMP2467</strain>
    </source>
</reference>
<dbReference type="AlphaFoldDB" id="A0A1Q9F6P0"/>
<protein>
    <submittedName>
        <fullName evidence="2">Uncharacterized protein</fullName>
    </submittedName>
</protein>
<feature type="compositionally biased region" description="Polar residues" evidence="1">
    <location>
        <begin position="35"/>
        <end position="56"/>
    </location>
</feature>
<sequence>MEPPEEAPEEQAPQEIPAEEESTDTREAAPPKVESVTTRVMQRRPSQPLVNNRRGTLASQYDDLDWEKAYVAPTTPSAMPEQVASQPSAITAEDAGQLPLGSGLGSGCGNGGLDRKKAHCDDCWTSLVSSNS</sequence>
<organism evidence="2 3">
    <name type="scientific">Symbiodinium microadriaticum</name>
    <name type="common">Dinoflagellate</name>
    <name type="synonym">Zooxanthella microadriatica</name>
    <dbReference type="NCBI Taxonomy" id="2951"/>
    <lineage>
        <taxon>Eukaryota</taxon>
        <taxon>Sar</taxon>
        <taxon>Alveolata</taxon>
        <taxon>Dinophyceae</taxon>
        <taxon>Suessiales</taxon>
        <taxon>Symbiodiniaceae</taxon>
        <taxon>Symbiodinium</taxon>
    </lineage>
</organism>
<gene>
    <name evidence="2" type="ORF">AK812_SmicGene364</name>
</gene>
<dbReference type="Proteomes" id="UP000186817">
    <property type="component" value="Unassembled WGS sequence"/>
</dbReference>
<accession>A0A1Q9F6P0</accession>
<evidence type="ECO:0000313" key="2">
    <source>
        <dbReference type="EMBL" id="OLQ15365.1"/>
    </source>
</evidence>
<evidence type="ECO:0000313" key="3">
    <source>
        <dbReference type="Proteomes" id="UP000186817"/>
    </source>
</evidence>
<proteinExistence type="predicted"/>
<feature type="region of interest" description="Disordered" evidence="1">
    <location>
        <begin position="1"/>
        <end position="56"/>
    </location>
</feature>
<keyword evidence="3" id="KW-1185">Reference proteome</keyword>
<dbReference type="EMBL" id="LSRX01000004">
    <property type="protein sequence ID" value="OLQ15365.1"/>
    <property type="molecule type" value="Genomic_DNA"/>
</dbReference>
<comment type="caution">
    <text evidence="2">The sequence shown here is derived from an EMBL/GenBank/DDBJ whole genome shotgun (WGS) entry which is preliminary data.</text>
</comment>